<evidence type="ECO:0000259" key="1">
    <source>
        <dbReference type="Pfam" id="PF20209"/>
    </source>
</evidence>
<sequence>MPFSEGLADLLIDPEGVPLGETGQLEKLSFCKPCYSAIRLNKLPPLSLTNRNFLGPVPDALKDLMMIEESMIACCRAECWVVKLTEANQDLELQSTQRGMKGHVLIYPQQPSRIATILPPSVEEIVEPVCVLFVGSSRPTAEWLRQHAKPLAVNAKRADFQKLRPVAGPAACRPYSLISKIS</sequence>
<accession>A0AAD6UQ12</accession>
<gene>
    <name evidence="2" type="ORF">GGX14DRAFT_380429</name>
</gene>
<dbReference type="EMBL" id="JARJCW010000124">
    <property type="protein sequence ID" value="KAJ7192088.1"/>
    <property type="molecule type" value="Genomic_DNA"/>
</dbReference>
<feature type="domain" description="DUF6570" evidence="1">
    <location>
        <begin position="41"/>
        <end position="155"/>
    </location>
</feature>
<dbReference type="InterPro" id="IPR046700">
    <property type="entry name" value="DUF6570"/>
</dbReference>
<evidence type="ECO:0000313" key="3">
    <source>
        <dbReference type="Proteomes" id="UP001219525"/>
    </source>
</evidence>
<reference evidence="2" key="1">
    <citation type="submission" date="2023-03" db="EMBL/GenBank/DDBJ databases">
        <title>Massive genome expansion in bonnet fungi (Mycena s.s.) driven by repeated elements and novel gene families across ecological guilds.</title>
        <authorList>
            <consortium name="Lawrence Berkeley National Laboratory"/>
            <person name="Harder C.B."/>
            <person name="Miyauchi S."/>
            <person name="Viragh M."/>
            <person name="Kuo A."/>
            <person name="Thoen E."/>
            <person name="Andreopoulos B."/>
            <person name="Lu D."/>
            <person name="Skrede I."/>
            <person name="Drula E."/>
            <person name="Henrissat B."/>
            <person name="Morin E."/>
            <person name="Kohler A."/>
            <person name="Barry K."/>
            <person name="LaButti K."/>
            <person name="Morin E."/>
            <person name="Salamov A."/>
            <person name="Lipzen A."/>
            <person name="Mereny Z."/>
            <person name="Hegedus B."/>
            <person name="Baldrian P."/>
            <person name="Stursova M."/>
            <person name="Weitz H."/>
            <person name="Taylor A."/>
            <person name="Grigoriev I.V."/>
            <person name="Nagy L.G."/>
            <person name="Martin F."/>
            <person name="Kauserud H."/>
        </authorList>
    </citation>
    <scope>NUCLEOTIDE SEQUENCE</scope>
    <source>
        <strain evidence="2">9144</strain>
    </source>
</reference>
<evidence type="ECO:0000313" key="2">
    <source>
        <dbReference type="EMBL" id="KAJ7192088.1"/>
    </source>
</evidence>
<organism evidence="2 3">
    <name type="scientific">Mycena pura</name>
    <dbReference type="NCBI Taxonomy" id="153505"/>
    <lineage>
        <taxon>Eukaryota</taxon>
        <taxon>Fungi</taxon>
        <taxon>Dikarya</taxon>
        <taxon>Basidiomycota</taxon>
        <taxon>Agaricomycotina</taxon>
        <taxon>Agaricomycetes</taxon>
        <taxon>Agaricomycetidae</taxon>
        <taxon>Agaricales</taxon>
        <taxon>Marasmiineae</taxon>
        <taxon>Mycenaceae</taxon>
        <taxon>Mycena</taxon>
    </lineage>
</organism>
<comment type="caution">
    <text evidence="2">The sequence shown here is derived from an EMBL/GenBank/DDBJ whole genome shotgun (WGS) entry which is preliminary data.</text>
</comment>
<name>A0AAD6UQ12_9AGAR</name>
<dbReference type="Proteomes" id="UP001219525">
    <property type="component" value="Unassembled WGS sequence"/>
</dbReference>
<keyword evidence="3" id="KW-1185">Reference proteome</keyword>
<protein>
    <recommendedName>
        <fullName evidence="1">DUF6570 domain-containing protein</fullName>
    </recommendedName>
</protein>
<proteinExistence type="predicted"/>
<dbReference type="Pfam" id="PF20209">
    <property type="entry name" value="DUF6570"/>
    <property type="match status" value="1"/>
</dbReference>
<dbReference type="AlphaFoldDB" id="A0AAD6UQ12"/>